<evidence type="ECO:0000313" key="3">
    <source>
        <dbReference type="Proteomes" id="UP000317496"/>
    </source>
</evidence>
<dbReference type="EMBL" id="CP041636">
    <property type="protein sequence ID" value="QDO98529.1"/>
    <property type="molecule type" value="Genomic_DNA"/>
</dbReference>
<feature type="signal peptide" evidence="1">
    <location>
        <begin position="1"/>
        <end position="25"/>
    </location>
</feature>
<dbReference type="AlphaFoldDB" id="A0A516H432"/>
<gene>
    <name evidence="2" type="ORF">FNB15_15115</name>
</gene>
<dbReference type="RefSeq" id="WP_144069510.1">
    <property type="nucleotide sequence ID" value="NZ_CP041636.1"/>
</dbReference>
<dbReference type="Proteomes" id="UP000317496">
    <property type="component" value="Chromosome"/>
</dbReference>
<reference evidence="2 3" key="1">
    <citation type="submission" date="2019-07" db="EMBL/GenBank/DDBJ databases">
        <title>Genome sequencing for Ferrovibrio sp. K5.</title>
        <authorList>
            <person name="Park S.-J."/>
        </authorList>
    </citation>
    <scope>NUCLEOTIDE SEQUENCE [LARGE SCALE GENOMIC DNA]</scope>
    <source>
        <strain evidence="2 3">K5</strain>
    </source>
</reference>
<keyword evidence="1" id="KW-0732">Signal</keyword>
<accession>A0A516H432</accession>
<organism evidence="2 3">
    <name type="scientific">Ferrovibrio terrae</name>
    <dbReference type="NCBI Taxonomy" id="2594003"/>
    <lineage>
        <taxon>Bacteria</taxon>
        <taxon>Pseudomonadati</taxon>
        <taxon>Pseudomonadota</taxon>
        <taxon>Alphaproteobacteria</taxon>
        <taxon>Rhodospirillales</taxon>
        <taxon>Rhodospirillaceae</taxon>
        <taxon>Ferrovibrio</taxon>
    </lineage>
</organism>
<evidence type="ECO:0000256" key="1">
    <source>
        <dbReference type="SAM" id="SignalP"/>
    </source>
</evidence>
<keyword evidence="3" id="KW-1185">Reference proteome</keyword>
<name>A0A516H432_9PROT</name>
<feature type="chain" id="PRO_5022209496" evidence="1">
    <location>
        <begin position="26"/>
        <end position="187"/>
    </location>
</feature>
<dbReference type="KEGG" id="fer:FNB15_15115"/>
<evidence type="ECO:0000313" key="2">
    <source>
        <dbReference type="EMBL" id="QDO98529.1"/>
    </source>
</evidence>
<protein>
    <submittedName>
        <fullName evidence="2">Uncharacterized protein</fullName>
    </submittedName>
</protein>
<proteinExistence type="predicted"/>
<sequence>MRRRVGWKAALATVIVLLMGGDAQAQQLAQQQEGLRAASRPKRPDICFNRPEIEAEAIVRAGMIIRDHARACARRGHDTGILQLWAAFDSANADKLQDAVQVRAQAYKRNWPKDPNIAQRYANESVASRQLVDFAPEECMALRDLVEGFKIWPDYMKHVRSVEVGQVLVLIRQCPRRSPGEPGARLD</sequence>